<dbReference type="InterPro" id="IPR023163">
    <property type="entry name" value="SMc04008-like_domain"/>
</dbReference>
<dbReference type="RefSeq" id="WP_376918328.1">
    <property type="nucleotide sequence ID" value="NZ_JBHRSW010000004.1"/>
</dbReference>
<proteinExistence type="predicted"/>
<gene>
    <name evidence="2" type="ORF">ACFOHL_00965</name>
</gene>
<reference evidence="3" key="1">
    <citation type="journal article" date="2019" name="Int. J. Syst. Evol. Microbiol.">
        <title>The Global Catalogue of Microorganisms (GCM) 10K type strain sequencing project: providing services to taxonomists for standard genome sequencing and annotation.</title>
        <authorList>
            <consortium name="The Broad Institute Genomics Platform"/>
            <consortium name="The Broad Institute Genome Sequencing Center for Infectious Disease"/>
            <person name="Wu L."/>
            <person name="Ma J."/>
        </authorList>
    </citation>
    <scope>NUCLEOTIDE SEQUENCE [LARGE SCALE GENOMIC DNA]</scope>
    <source>
        <strain evidence="3">KCTC 52473</strain>
    </source>
</reference>
<accession>A0ABV7FLQ0</accession>
<comment type="caution">
    <text evidence="2">The sequence shown here is derived from an EMBL/GenBank/DDBJ whole genome shotgun (WGS) entry which is preliminary data.</text>
</comment>
<protein>
    <submittedName>
        <fullName evidence="2">DUF1244 domain-containing protein</fullName>
    </submittedName>
</protein>
<feature type="domain" description="SMc04008-like" evidence="1">
    <location>
        <begin position="29"/>
        <end position="94"/>
    </location>
</feature>
<keyword evidence="3" id="KW-1185">Reference proteome</keyword>
<dbReference type="InterPro" id="IPR036810">
    <property type="entry name" value="SMc04008-like_sf"/>
</dbReference>
<dbReference type="Proteomes" id="UP001595478">
    <property type="component" value="Unassembled WGS sequence"/>
</dbReference>
<evidence type="ECO:0000313" key="3">
    <source>
        <dbReference type="Proteomes" id="UP001595478"/>
    </source>
</evidence>
<dbReference type="Gene3D" id="1.10.3340.10">
    <property type="entry name" value="SMc04008-like"/>
    <property type="match status" value="1"/>
</dbReference>
<dbReference type="SUPFAM" id="SSF158757">
    <property type="entry name" value="SMc04008-like"/>
    <property type="match status" value="1"/>
</dbReference>
<dbReference type="EMBL" id="JBHRSW010000004">
    <property type="protein sequence ID" value="MFC3120186.1"/>
    <property type="molecule type" value="Genomic_DNA"/>
</dbReference>
<organism evidence="2 3">
    <name type="scientific">Agaribacter flavus</name>
    <dbReference type="NCBI Taxonomy" id="1902781"/>
    <lineage>
        <taxon>Bacteria</taxon>
        <taxon>Pseudomonadati</taxon>
        <taxon>Pseudomonadota</taxon>
        <taxon>Gammaproteobacteria</taxon>
        <taxon>Alteromonadales</taxon>
        <taxon>Alteromonadaceae</taxon>
        <taxon>Agaribacter</taxon>
    </lineage>
</organism>
<evidence type="ECO:0000313" key="2">
    <source>
        <dbReference type="EMBL" id="MFC3120186.1"/>
    </source>
</evidence>
<evidence type="ECO:0000259" key="1">
    <source>
        <dbReference type="Pfam" id="PF06844"/>
    </source>
</evidence>
<name>A0ABV7FLQ0_9ALTE</name>
<sequence>MVDKNFDSEKLQAAAFRRLLEHLDENKQVQNIDLMITADFCRNCLSKWYMAAAKEQGIDMDYDQAREAIYGMPYSEWKENHQIPATPEQMAAFEARQASKKSD</sequence>
<dbReference type="Pfam" id="PF06844">
    <property type="entry name" value="DUF1244"/>
    <property type="match status" value="1"/>
</dbReference>